<keyword evidence="3 6" id="KW-1133">Transmembrane helix</keyword>
<evidence type="ECO:0000256" key="5">
    <source>
        <dbReference type="ARBA" id="ARBA00023251"/>
    </source>
</evidence>
<protein>
    <recommendedName>
        <fullName evidence="6">Transport permease protein</fullName>
    </recommendedName>
</protein>
<evidence type="ECO:0000259" key="7">
    <source>
        <dbReference type="PROSITE" id="PS51012"/>
    </source>
</evidence>
<feature type="transmembrane region" description="Helical" evidence="6">
    <location>
        <begin position="63"/>
        <end position="82"/>
    </location>
</feature>
<comment type="caution">
    <text evidence="8">The sequence shown here is derived from an EMBL/GenBank/DDBJ whole genome shotgun (WGS) entry which is preliminary data.</text>
</comment>
<dbReference type="GO" id="GO:0043190">
    <property type="term" value="C:ATP-binding cassette (ABC) transporter complex"/>
    <property type="evidence" value="ECO:0007669"/>
    <property type="project" value="InterPro"/>
</dbReference>
<comment type="subcellular location">
    <subcellularLocation>
        <location evidence="6">Cell membrane</location>
        <topology evidence="6">Multi-pass membrane protein</topology>
    </subcellularLocation>
    <subcellularLocation>
        <location evidence="1">Membrane</location>
        <topology evidence="1">Multi-pass membrane protein</topology>
    </subcellularLocation>
</comment>
<dbReference type="PIRSF" id="PIRSF006648">
    <property type="entry name" value="DrrB"/>
    <property type="match status" value="1"/>
</dbReference>
<evidence type="ECO:0000313" key="8">
    <source>
        <dbReference type="EMBL" id="TQS21976.1"/>
    </source>
</evidence>
<feature type="transmembrane region" description="Helical" evidence="6">
    <location>
        <begin position="140"/>
        <end position="165"/>
    </location>
</feature>
<dbReference type="InterPro" id="IPR047817">
    <property type="entry name" value="ABC2_TM_bact-type"/>
</dbReference>
<feature type="transmembrane region" description="Helical" evidence="6">
    <location>
        <begin position="172"/>
        <end position="192"/>
    </location>
</feature>
<dbReference type="PANTHER" id="PTHR43229">
    <property type="entry name" value="NODULATION PROTEIN J"/>
    <property type="match status" value="1"/>
</dbReference>
<dbReference type="PROSITE" id="PS51012">
    <property type="entry name" value="ABC_TM2"/>
    <property type="match status" value="1"/>
</dbReference>
<dbReference type="RefSeq" id="WP_142618260.1">
    <property type="nucleotide sequence ID" value="NZ_VIRM01000009.1"/>
</dbReference>
<dbReference type="PANTHER" id="PTHR43229:SF2">
    <property type="entry name" value="NODULATION PROTEIN J"/>
    <property type="match status" value="1"/>
</dbReference>
<dbReference type="Proteomes" id="UP000316541">
    <property type="component" value="Unassembled WGS sequence"/>
</dbReference>
<accession>A0A544YYW2</accession>
<evidence type="ECO:0000256" key="4">
    <source>
        <dbReference type="ARBA" id="ARBA00023136"/>
    </source>
</evidence>
<dbReference type="Pfam" id="PF01061">
    <property type="entry name" value="ABC2_membrane"/>
    <property type="match status" value="1"/>
</dbReference>
<dbReference type="GO" id="GO:0046677">
    <property type="term" value="P:response to antibiotic"/>
    <property type="evidence" value="ECO:0007669"/>
    <property type="project" value="UniProtKB-KW"/>
</dbReference>
<dbReference type="GO" id="GO:0140359">
    <property type="term" value="F:ABC-type transporter activity"/>
    <property type="evidence" value="ECO:0007669"/>
    <property type="project" value="InterPro"/>
</dbReference>
<evidence type="ECO:0000256" key="6">
    <source>
        <dbReference type="RuleBase" id="RU361157"/>
    </source>
</evidence>
<dbReference type="InterPro" id="IPR051784">
    <property type="entry name" value="Nod_factor_ABC_transporter"/>
</dbReference>
<evidence type="ECO:0000256" key="3">
    <source>
        <dbReference type="ARBA" id="ARBA00022989"/>
    </source>
</evidence>
<dbReference type="AlphaFoldDB" id="A0A544YYW2"/>
<dbReference type="InterPro" id="IPR013525">
    <property type="entry name" value="ABC2_TM"/>
</dbReference>
<keyword evidence="5" id="KW-0046">Antibiotic resistance</keyword>
<name>A0A544YYW2_9ACTN</name>
<gene>
    <name evidence="8" type="ORF">FLX08_10390</name>
</gene>
<dbReference type="EMBL" id="VIRM01000009">
    <property type="protein sequence ID" value="TQS21976.1"/>
    <property type="molecule type" value="Genomic_DNA"/>
</dbReference>
<evidence type="ECO:0000313" key="9">
    <source>
        <dbReference type="Proteomes" id="UP000316541"/>
    </source>
</evidence>
<dbReference type="InterPro" id="IPR000412">
    <property type="entry name" value="ABC_2_transport"/>
</dbReference>
<organism evidence="8 9">
    <name type="scientific">Microbispora hainanensis</name>
    <dbReference type="NCBI Taxonomy" id="568844"/>
    <lineage>
        <taxon>Bacteria</taxon>
        <taxon>Bacillati</taxon>
        <taxon>Actinomycetota</taxon>
        <taxon>Actinomycetes</taxon>
        <taxon>Streptosporangiales</taxon>
        <taxon>Streptosporangiaceae</taxon>
        <taxon>Microbispora</taxon>
    </lineage>
</organism>
<evidence type="ECO:0000256" key="2">
    <source>
        <dbReference type="ARBA" id="ARBA00022692"/>
    </source>
</evidence>
<feature type="transmembrane region" description="Helical" evidence="6">
    <location>
        <begin position="25"/>
        <end position="43"/>
    </location>
</feature>
<keyword evidence="2 6" id="KW-0812">Transmembrane</keyword>
<sequence length="263" mass="27436">MNATILGLRRGWTEQLNIWSDRKELLNGLAGTVGTYVVLILFIGGNNVPGTPVSMAAFMTPGFLAFAVFSTGLMGLPMLIAADREEGTLMRARTLPGGIRVYLTGRAVTTLLTIALNAALVLLAAVPLAGVAAPPTPGRWLTLVWVLVLGTLAVVPIGAAIGTLVSGPKAAAAMLALPAMLLMLISGVMFPLEMMPGVVRGIAQVFPLYWQGLGLRAVFLPDSVLAAELGNSRPLGRAAAVLGAWAVGGIVLAPWLLRRVRGR</sequence>
<keyword evidence="4 6" id="KW-0472">Membrane</keyword>
<comment type="similarity">
    <text evidence="6">Belongs to the ABC-2 integral membrane protein family.</text>
</comment>
<proteinExistence type="inferred from homology"/>
<reference evidence="8 9" key="1">
    <citation type="submission" date="2019-07" db="EMBL/GenBank/DDBJ databases">
        <title>Microbispora hainanensis DSM 45428.</title>
        <authorList>
            <person name="Thawai C."/>
        </authorList>
    </citation>
    <scope>NUCLEOTIDE SEQUENCE [LARGE SCALE GENOMIC DNA]</scope>
    <source>
        <strain evidence="8 9">DSM 45428</strain>
    </source>
</reference>
<keyword evidence="6" id="KW-1003">Cell membrane</keyword>
<feature type="transmembrane region" description="Helical" evidence="6">
    <location>
        <begin position="238"/>
        <end position="257"/>
    </location>
</feature>
<evidence type="ECO:0000256" key="1">
    <source>
        <dbReference type="ARBA" id="ARBA00004141"/>
    </source>
</evidence>
<feature type="domain" description="ABC transmembrane type-2" evidence="7">
    <location>
        <begin position="23"/>
        <end position="260"/>
    </location>
</feature>
<feature type="transmembrane region" description="Helical" evidence="6">
    <location>
        <begin position="103"/>
        <end position="128"/>
    </location>
</feature>
<keyword evidence="6" id="KW-0813">Transport</keyword>